<organism evidence="6 7">
    <name type="scientific">Gossypium australe</name>
    <dbReference type="NCBI Taxonomy" id="47621"/>
    <lineage>
        <taxon>Eukaryota</taxon>
        <taxon>Viridiplantae</taxon>
        <taxon>Streptophyta</taxon>
        <taxon>Embryophyta</taxon>
        <taxon>Tracheophyta</taxon>
        <taxon>Spermatophyta</taxon>
        <taxon>Magnoliopsida</taxon>
        <taxon>eudicotyledons</taxon>
        <taxon>Gunneridae</taxon>
        <taxon>Pentapetalae</taxon>
        <taxon>rosids</taxon>
        <taxon>malvids</taxon>
        <taxon>Malvales</taxon>
        <taxon>Malvaceae</taxon>
        <taxon>Malvoideae</taxon>
        <taxon>Gossypium</taxon>
    </lineage>
</organism>
<feature type="domain" description="NAC" evidence="5">
    <location>
        <begin position="2"/>
        <end position="114"/>
    </location>
</feature>
<accession>A0A5B6WX23</accession>
<dbReference type="GO" id="GO:0003677">
    <property type="term" value="F:DNA binding"/>
    <property type="evidence" value="ECO:0007669"/>
    <property type="project" value="UniProtKB-KW"/>
</dbReference>
<dbReference type="InterPro" id="IPR036093">
    <property type="entry name" value="NAC_dom_sf"/>
</dbReference>
<proteinExistence type="predicted"/>
<dbReference type="SUPFAM" id="SSF101941">
    <property type="entry name" value="NAC domain"/>
    <property type="match status" value="1"/>
</dbReference>
<gene>
    <name evidence="6" type="ORF">EPI10_007561</name>
</gene>
<evidence type="ECO:0000256" key="2">
    <source>
        <dbReference type="ARBA" id="ARBA00023125"/>
    </source>
</evidence>
<keyword evidence="3" id="KW-0804">Transcription</keyword>
<evidence type="ECO:0000313" key="7">
    <source>
        <dbReference type="Proteomes" id="UP000325315"/>
    </source>
</evidence>
<dbReference type="AlphaFoldDB" id="A0A5B6WX23"/>
<evidence type="ECO:0000256" key="4">
    <source>
        <dbReference type="ARBA" id="ARBA00023242"/>
    </source>
</evidence>
<dbReference type="Pfam" id="PF02365">
    <property type="entry name" value="NAM"/>
    <property type="match status" value="1"/>
</dbReference>
<evidence type="ECO:0000313" key="6">
    <source>
        <dbReference type="EMBL" id="KAA3485604.1"/>
    </source>
</evidence>
<keyword evidence="2" id="KW-0238">DNA-binding</keyword>
<comment type="caution">
    <text evidence="6">The sequence shown here is derived from an EMBL/GenBank/DDBJ whole genome shotgun (WGS) entry which is preliminary data.</text>
</comment>
<reference evidence="7" key="1">
    <citation type="journal article" date="2019" name="Plant Biotechnol. J.">
        <title>Genome sequencing of the Australian wild diploid species Gossypium australe highlights disease resistance and delayed gland morphogenesis.</title>
        <authorList>
            <person name="Cai Y."/>
            <person name="Cai X."/>
            <person name="Wang Q."/>
            <person name="Wang P."/>
            <person name="Zhang Y."/>
            <person name="Cai C."/>
            <person name="Xu Y."/>
            <person name="Wang K."/>
            <person name="Zhou Z."/>
            <person name="Wang C."/>
            <person name="Geng S."/>
            <person name="Li B."/>
            <person name="Dong Q."/>
            <person name="Hou Y."/>
            <person name="Wang H."/>
            <person name="Ai P."/>
            <person name="Liu Z."/>
            <person name="Yi F."/>
            <person name="Sun M."/>
            <person name="An G."/>
            <person name="Cheng J."/>
            <person name="Zhang Y."/>
            <person name="Shi Q."/>
            <person name="Xie Y."/>
            <person name="Shi X."/>
            <person name="Chang Y."/>
            <person name="Huang F."/>
            <person name="Chen Y."/>
            <person name="Hong S."/>
            <person name="Mi L."/>
            <person name="Sun Q."/>
            <person name="Zhang L."/>
            <person name="Zhou B."/>
            <person name="Peng R."/>
            <person name="Zhang X."/>
            <person name="Liu F."/>
        </authorList>
    </citation>
    <scope>NUCLEOTIDE SEQUENCE [LARGE SCALE GENOMIC DNA]</scope>
    <source>
        <strain evidence="7">cv. PA1801</strain>
    </source>
</reference>
<sequence>MVLTGFRFSPTDEEIIEFLGQKVSGNTAMAAFDFIIQRNIYDFEPRELYRNESTVGLNKNQRYYYCKGKSDSRDVMSRDFTKWRSELMGYKRLFIGLKIKSKQIERKKPSKQIG</sequence>
<keyword evidence="4" id="KW-0539">Nucleus</keyword>
<dbReference type="PROSITE" id="PS51005">
    <property type="entry name" value="NAC"/>
    <property type="match status" value="1"/>
</dbReference>
<dbReference type="OrthoDB" id="1741710at2759"/>
<evidence type="ECO:0000256" key="3">
    <source>
        <dbReference type="ARBA" id="ARBA00023163"/>
    </source>
</evidence>
<keyword evidence="1" id="KW-0805">Transcription regulation</keyword>
<dbReference type="Proteomes" id="UP000325315">
    <property type="component" value="Unassembled WGS sequence"/>
</dbReference>
<dbReference type="Gene3D" id="2.170.150.80">
    <property type="entry name" value="NAC domain"/>
    <property type="match status" value="1"/>
</dbReference>
<dbReference type="GO" id="GO:0006355">
    <property type="term" value="P:regulation of DNA-templated transcription"/>
    <property type="evidence" value="ECO:0007669"/>
    <property type="project" value="InterPro"/>
</dbReference>
<protein>
    <submittedName>
        <fullName evidence="6">NAC domain-containing protein 83-like</fullName>
    </submittedName>
</protein>
<dbReference type="InterPro" id="IPR003441">
    <property type="entry name" value="NAC-dom"/>
</dbReference>
<keyword evidence="7" id="KW-1185">Reference proteome</keyword>
<evidence type="ECO:0000259" key="5">
    <source>
        <dbReference type="PROSITE" id="PS51005"/>
    </source>
</evidence>
<dbReference type="EMBL" id="SMMG02000002">
    <property type="protein sequence ID" value="KAA3485604.1"/>
    <property type="molecule type" value="Genomic_DNA"/>
</dbReference>
<name>A0A5B6WX23_9ROSI</name>
<evidence type="ECO:0000256" key="1">
    <source>
        <dbReference type="ARBA" id="ARBA00023015"/>
    </source>
</evidence>